<name>H2ERS3_ALIFS</name>
<proteinExistence type="predicted"/>
<feature type="chain" id="PRO_5003561385" evidence="1">
    <location>
        <begin position="25"/>
        <end position="44"/>
    </location>
</feature>
<dbReference type="EMBL" id="JQ031550">
    <property type="protein sequence ID" value="AEY78090.1"/>
    <property type="molecule type" value="Genomic_DNA"/>
</dbReference>
<evidence type="ECO:0000256" key="1">
    <source>
        <dbReference type="SAM" id="SignalP"/>
    </source>
</evidence>
<sequence>MMKTTATPCAALAVSMLLKTMSNAELKDCYAAKAPYNVLRHERS</sequence>
<feature type="signal peptide" evidence="1">
    <location>
        <begin position="1"/>
        <end position="24"/>
    </location>
</feature>
<protein>
    <submittedName>
        <fullName evidence="2">Uncharacterized protein</fullName>
    </submittedName>
</protein>
<keyword evidence="2" id="KW-0614">Plasmid</keyword>
<geneLocation type="plasmid" evidence="2">
    <name>pCG103-32</name>
</geneLocation>
<reference evidence="2" key="1">
    <citation type="submission" date="2011-11" db="EMBL/GenBank/DDBJ databases">
        <authorList>
            <person name="Summers A.O."/>
            <person name="Wireman J."/>
            <person name="Williams L.E."/>
        </authorList>
    </citation>
    <scope>NUCLEOTIDE SEQUENCE</scope>
    <source>
        <strain evidence="2">CG103</strain>
        <plasmid evidence="2">pCG103-32</plasmid>
    </source>
</reference>
<evidence type="ECO:0000313" key="2">
    <source>
        <dbReference type="EMBL" id="AEY78090.1"/>
    </source>
</evidence>
<accession>H2ERS3</accession>
<keyword evidence="1" id="KW-0732">Signal</keyword>
<organism evidence="2">
    <name type="scientific">Aliivibrio fischeri</name>
    <name type="common">Vibrio fischeri</name>
    <dbReference type="NCBI Taxonomy" id="668"/>
    <lineage>
        <taxon>Bacteria</taxon>
        <taxon>Pseudomonadati</taxon>
        <taxon>Pseudomonadota</taxon>
        <taxon>Gammaproteobacteria</taxon>
        <taxon>Vibrionales</taxon>
        <taxon>Vibrionaceae</taxon>
        <taxon>Aliivibrio</taxon>
    </lineage>
</organism>
<dbReference type="AlphaFoldDB" id="H2ERS3"/>